<keyword evidence="2" id="KW-1185">Reference proteome</keyword>
<protein>
    <submittedName>
        <fullName evidence="1">Uncharacterized protein</fullName>
    </submittedName>
</protein>
<accession>A0A9D3ZGG5</accession>
<name>A0A9D3ZGG5_9ROSI</name>
<dbReference type="AlphaFoldDB" id="A0A9D3ZGG5"/>
<comment type="caution">
    <text evidence="1">The sequence shown here is derived from an EMBL/GenBank/DDBJ whole genome shotgun (WGS) entry which is preliminary data.</text>
</comment>
<proteinExistence type="predicted"/>
<dbReference type="EMBL" id="JAIQCV010000013">
    <property type="protein sequence ID" value="KAH1032333.1"/>
    <property type="molecule type" value="Genomic_DNA"/>
</dbReference>
<evidence type="ECO:0000313" key="1">
    <source>
        <dbReference type="EMBL" id="KAH1032333.1"/>
    </source>
</evidence>
<gene>
    <name evidence="1" type="ORF">J1N35_044507</name>
</gene>
<dbReference type="Proteomes" id="UP000828251">
    <property type="component" value="Unassembled WGS sequence"/>
</dbReference>
<organism evidence="1 2">
    <name type="scientific">Gossypium stocksii</name>
    <dbReference type="NCBI Taxonomy" id="47602"/>
    <lineage>
        <taxon>Eukaryota</taxon>
        <taxon>Viridiplantae</taxon>
        <taxon>Streptophyta</taxon>
        <taxon>Embryophyta</taxon>
        <taxon>Tracheophyta</taxon>
        <taxon>Spermatophyta</taxon>
        <taxon>Magnoliopsida</taxon>
        <taxon>eudicotyledons</taxon>
        <taxon>Gunneridae</taxon>
        <taxon>Pentapetalae</taxon>
        <taxon>rosids</taxon>
        <taxon>malvids</taxon>
        <taxon>Malvales</taxon>
        <taxon>Malvaceae</taxon>
        <taxon>Malvoideae</taxon>
        <taxon>Gossypium</taxon>
    </lineage>
</organism>
<reference evidence="1 2" key="1">
    <citation type="journal article" date="2021" name="Plant Biotechnol. J.">
        <title>Multi-omics assisted identification of the key and species-specific regulatory components of drought-tolerant mechanisms in Gossypium stocksii.</title>
        <authorList>
            <person name="Yu D."/>
            <person name="Ke L."/>
            <person name="Zhang D."/>
            <person name="Wu Y."/>
            <person name="Sun Y."/>
            <person name="Mei J."/>
            <person name="Sun J."/>
            <person name="Sun Y."/>
        </authorList>
    </citation>
    <scope>NUCLEOTIDE SEQUENCE [LARGE SCALE GENOMIC DNA]</scope>
    <source>
        <strain evidence="2">cv. E1</strain>
        <tissue evidence="1">Leaf</tissue>
    </source>
</reference>
<sequence length="115" mass="12499">MSSPSQIGHTGCTKPLRTTSYYHFTHSRLSSTCRCTPSSAVCLRITILPPINSRVFLGGLPWHTSSIVTSVISVSHEINKAMDIDSVISRVCKTSSGIVRITFTSEEEGNSAQLE</sequence>
<evidence type="ECO:0000313" key="2">
    <source>
        <dbReference type="Proteomes" id="UP000828251"/>
    </source>
</evidence>